<gene>
    <name evidence="5" type="ORF">METZ01_LOCUS211537</name>
</gene>
<protein>
    <recommendedName>
        <fullName evidence="6">Imidazoleglycerol-phosphate dehydratase</fullName>
    </recommendedName>
</protein>
<dbReference type="InterPro" id="IPR020568">
    <property type="entry name" value="Ribosomal_Su5_D2-typ_SF"/>
</dbReference>
<dbReference type="InterPro" id="IPR000807">
    <property type="entry name" value="ImidazoleglycerolP_deHydtase"/>
</dbReference>
<dbReference type="FunFam" id="3.30.230.40:FF:000003">
    <property type="entry name" value="Imidazoleglycerol-phosphate dehydratase HisB"/>
    <property type="match status" value="1"/>
</dbReference>
<name>A0A382F8Z3_9ZZZZ</name>
<dbReference type="GO" id="GO:0004424">
    <property type="term" value="F:imidazoleglycerol-phosphate dehydratase activity"/>
    <property type="evidence" value="ECO:0007669"/>
    <property type="project" value="InterPro"/>
</dbReference>
<dbReference type="CDD" id="cd07914">
    <property type="entry name" value="IGPD"/>
    <property type="match status" value="1"/>
</dbReference>
<dbReference type="UniPathway" id="UPA00031">
    <property type="reaction ID" value="UER00011"/>
</dbReference>
<dbReference type="PANTHER" id="PTHR23133">
    <property type="entry name" value="IMIDAZOLEGLYCEROL-PHOSPHATE DEHYDRATASE HIS7"/>
    <property type="match status" value="1"/>
</dbReference>
<dbReference type="AlphaFoldDB" id="A0A382F8Z3"/>
<accession>A0A382F8Z3</accession>
<keyword evidence="2" id="KW-0028">Amino-acid biosynthesis</keyword>
<feature type="non-terminal residue" evidence="5">
    <location>
        <position position="151"/>
    </location>
</feature>
<feature type="non-terminal residue" evidence="5">
    <location>
        <position position="1"/>
    </location>
</feature>
<dbReference type="InterPro" id="IPR020565">
    <property type="entry name" value="ImidazoleglycerP_deHydtase_CS"/>
</dbReference>
<reference evidence="5" key="1">
    <citation type="submission" date="2018-05" db="EMBL/GenBank/DDBJ databases">
        <authorList>
            <person name="Lanie J.A."/>
            <person name="Ng W.-L."/>
            <person name="Kazmierczak K.M."/>
            <person name="Andrzejewski T.M."/>
            <person name="Davidsen T.M."/>
            <person name="Wayne K.J."/>
            <person name="Tettelin H."/>
            <person name="Glass J.I."/>
            <person name="Rusch D."/>
            <person name="Podicherti R."/>
            <person name="Tsui H.-C.T."/>
            <person name="Winkler M.E."/>
        </authorList>
    </citation>
    <scope>NUCLEOTIDE SEQUENCE</scope>
</reference>
<sequence>VLDSTDEKIAGSGLPNLERKSEVYRETSETQISLKLNVDGSGSSDVQTGVGFLDHMLELFAKHGFFDLELKAVGDLQVDDHHTVEDVGICLGDAFRQAVSDKSGIRRFGNFEMPMYEALAKITLDFCGRPFLVYNTPLTNERIGTFDVELV</sequence>
<organism evidence="5">
    <name type="scientific">marine metagenome</name>
    <dbReference type="NCBI Taxonomy" id="408172"/>
    <lineage>
        <taxon>unclassified sequences</taxon>
        <taxon>metagenomes</taxon>
        <taxon>ecological metagenomes</taxon>
    </lineage>
</organism>
<keyword evidence="4" id="KW-0456">Lyase</keyword>
<dbReference type="Gene3D" id="3.30.230.40">
    <property type="entry name" value="Imidazole glycerol phosphate dehydratase, domain 1"/>
    <property type="match status" value="2"/>
</dbReference>
<evidence type="ECO:0000313" key="5">
    <source>
        <dbReference type="EMBL" id="SVB58683.1"/>
    </source>
</evidence>
<comment type="pathway">
    <text evidence="1">Amino-acid biosynthesis; L-histidine biosynthesis; L-histidine from 5-phospho-alpha-D-ribose 1-diphosphate: step 6/9.</text>
</comment>
<dbReference type="PROSITE" id="PS00954">
    <property type="entry name" value="IGP_DEHYDRATASE_1"/>
    <property type="match status" value="1"/>
</dbReference>
<dbReference type="PANTHER" id="PTHR23133:SF2">
    <property type="entry name" value="IMIDAZOLEGLYCEROL-PHOSPHATE DEHYDRATASE"/>
    <property type="match status" value="1"/>
</dbReference>
<dbReference type="InterPro" id="IPR038494">
    <property type="entry name" value="IGPD_sf"/>
</dbReference>
<evidence type="ECO:0000256" key="3">
    <source>
        <dbReference type="ARBA" id="ARBA00023102"/>
    </source>
</evidence>
<proteinExistence type="predicted"/>
<dbReference type="EMBL" id="UINC01048303">
    <property type="protein sequence ID" value="SVB58683.1"/>
    <property type="molecule type" value="Genomic_DNA"/>
</dbReference>
<evidence type="ECO:0000256" key="2">
    <source>
        <dbReference type="ARBA" id="ARBA00022605"/>
    </source>
</evidence>
<evidence type="ECO:0000256" key="1">
    <source>
        <dbReference type="ARBA" id="ARBA00005047"/>
    </source>
</evidence>
<dbReference type="SUPFAM" id="SSF54211">
    <property type="entry name" value="Ribosomal protein S5 domain 2-like"/>
    <property type="match status" value="2"/>
</dbReference>
<dbReference type="Pfam" id="PF00475">
    <property type="entry name" value="IGPD"/>
    <property type="match status" value="1"/>
</dbReference>
<evidence type="ECO:0000256" key="4">
    <source>
        <dbReference type="ARBA" id="ARBA00023239"/>
    </source>
</evidence>
<dbReference type="GO" id="GO:0000105">
    <property type="term" value="P:L-histidine biosynthetic process"/>
    <property type="evidence" value="ECO:0007669"/>
    <property type="project" value="UniProtKB-UniPathway"/>
</dbReference>
<keyword evidence="3" id="KW-0368">Histidine biosynthesis</keyword>
<evidence type="ECO:0008006" key="6">
    <source>
        <dbReference type="Google" id="ProtNLM"/>
    </source>
</evidence>